<evidence type="ECO:0000256" key="8">
    <source>
        <dbReference type="ARBA" id="ARBA00031267"/>
    </source>
</evidence>
<dbReference type="SMART" id="SM00365">
    <property type="entry name" value="LRR_SD22"/>
    <property type="match status" value="2"/>
</dbReference>
<dbReference type="Gene3D" id="1.25.40.120">
    <property type="entry name" value="Protein prenylyltransferase"/>
    <property type="match status" value="1"/>
</dbReference>
<dbReference type="Pfam" id="PF12799">
    <property type="entry name" value="LRR_4"/>
    <property type="match status" value="1"/>
</dbReference>
<dbReference type="FunFam" id="1.25.40.120:FF:000035">
    <property type="entry name" value="Geranylgeranyl transferase type-2 subunit alpha"/>
    <property type="match status" value="1"/>
</dbReference>
<evidence type="ECO:0000256" key="4">
    <source>
        <dbReference type="ARBA" id="ARBA00022602"/>
    </source>
</evidence>
<keyword evidence="6 10" id="KW-0808">Transferase</keyword>
<dbReference type="Gene3D" id="3.80.10.10">
    <property type="entry name" value="Ribonuclease Inhibitor"/>
    <property type="match status" value="1"/>
</dbReference>
<evidence type="ECO:0000256" key="2">
    <source>
        <dbReference type="ARBA" id="ARBA00012656"/>
    </source>
</evidence>
<dbReference type="Gene3D" id="2.60.40.1130">
    <property type="entry name" value="Rab geranylgeranyltransferase alpha-subunit, insert domain"/>
    <property type="match status" value="1"/>
</dbReference>
<comment type="similarity">
    <text evidence="1 10">Belongs to the protein prenyltransferase subunit alpha family.</text>
</comment>
<dbReference type="PRINTS" id="PR00019">
    <property type="entry name" value="LEURICHRPT"/>
</dbReference>
<dbReference type="Proteomes" id="UP001210211">
    <property type="component" value="Unassembled WGS sequence"/>
</dbReference>
<dbReference type="GO" id="GO:0097354">
    <property type="term" value="P:prenylation"/>
    <property type="evidence" value="ECO:0007669"/>
    <property type="project" value="UniProtKB-UniRule"/>
</dbReference>
<accession>A0AAD5ZJG8</accession>
<dbReference type="PANTHER" id="PTHR11129">
    <property type="entry name" value="PROTEIN FARNESYLTRANSFERASE ALPHA SUBUNIT/RAB GERANYLGERANYL TRANSFERASE ALPHA SUBUNIT"/>
    <property type="match status" value="1"/>
</dbReference>
<keyword evidence="7" id="KW-0677">Repeat</keyword>
<evidence type="ECO:0000256" key="9">
    <source>
        <dbReference type="ARBA" id="ARBA00047658"/>
    </source>
</evidence>
<dbReference type="EMBL" id="JAMRDG010000001">
    <property type="protein sequence ID" value="KAJ3698948.1"/>
    <property type="molecule type" value="Genomic_DNA"/>
</dbReference>
<dbReference type="Pfam" id="PF01239">
    <property type="entry name" value="PPTA"/>
    <property type="match status" value="5"/>
</dbReference>
<dbReference type="InterPro" id="IPR002088">
    <property type="entry name" value="Prenyl_trans_a"/>
</dbReference>
<keyword evidence="4 10" id="KW-0637">Prenyltransferase</keyword>
<evidence type="ECO:0000256" key="6">
    <source>
        <dbReference type="ARBA" id="ARBA00022679"/>
    </source>
</evidence>
<reference evidence="11 12" key="1">
    <citation type="journal article" date="2022" name="Cell">
        <title>Repeat-based holocentromeres influence genome architecture and karyotype evolution.</title>
        <authorList>
            <person name="Hofstatter P.G."/>
            <person name="Thangavel G."/>
            <person name="Lux T."/>
            <person name="Neumann P."/>
            <person name="Vondrak T."/>
            <person name="Novak P."/>
            <person name="Zhang M."/>
            <person name="Costa L."/>
            <person name="Castellani M."/>
            <person name="Scott A."/>
            <person name="Toegelov H."/>
            <person name="Fuchs J."/>
            <person name="Mata-Sucre Y."/>
            <person name="Dias Y."/>
            <person name="Vanzela A.L.L."/>
            <person name="Huettel B."/>
            <person name="Almeida C.C.S."/>
            <person name="Simkova H."/>
            <person name="Souza G."/>
            <person name="Pedrosa-Harand A."/>
            <person name="Macas J."/>
            <person name="Mayer K.F.X."/>
            <person name="Houben A."/>
            <person name="Marques A."/>
        </authorList>
    </citation>
    <scope>NUCLEOTIDE SEQUENCE [LARGE SCALE GENOMIC DNA]</scope>
    <source>
        <strain evidence="11">RhyTen1mFocal</strain>
    </source>
</reference>
<keyword evidence="12" id="KW-1185">Reference proteome</keyword>
<dbReference type="GO" id="GO:0005968">
    <property type="term" value="C:Rab-protein geranylgeranyltransferase complex"/>
    <property type="evidence" value="ECO:0007669"/>
    <property type="project" value="TreeGrafter"/>
</dbReference>
<evidence type="ECO:0000313" key="11">
    <source>
        <dbReference type="EMBL" id="KAJ3698948.1"/>
    </source>
</evidence>
<dbReference type="PROSITE" id="PS51450">
    <property type="entry name" value="LRR"/>
    <property type="match status" value="2"/>
</dbReference>
<sequence length="675" mass="77816">MHGRPRKSTMQEDPIAAAALAAKSARLRELLPQLLHFHHNRIYTKEAVSVSSELLKINPEMYTGWNYRKLAFQHNLKEVSDTDTIKSAVEDELRMVQVALEINTKSYGAWYHRKWILGQKLVPANFDHEFRLLDKLLEGDARNFHGWNYRRFIARLKDVSEEEELEFTWKKIKSDFSNYSAWHNRSVLLSKLLRKKAKGFQEEGNIVPGEFEKVRDALFTDPSDQSGWFYHLCLLQQTSTPPKPYVVSSWPFDKSTIEISSQFKEKCEKFPIIFCFNQKVDGVSLATVTVNSKLVSGQHITWKPLSANNSRKSKIWLAFLEIFNENYENSEPLSVEISVQNIVHLNFVIKLSYTDHQGKNGDGLEQLFSWDCPEKCRNLQETSPDFVYFDRWRVSYEDVEEDAKCHLVTLSAEIKHIKELLLEWDESKFGKLTLARLLGAQNSVKSGGRSYFEETLKLYDDLIKLDAPHSNYYREERSLVLLDQLTSSKVSLVKCCNRCENSSYSYINPQLCIHFSGLNLSRVGFVGRLLWVQILDLSHNNLTSISGLEALQLLVCLNLSHNQIMSFTALEPIKCLQSLKVLDLSFNEIGSHPVDTTWYLCSSPLSNTCNVTEIMEEVARENIQIWDFWEAILLLKSLQLVQLDLQGNPVTNEPFRVLVEKVNPSLKWLDGKPVS</sequence>
<dbReference type="PROSITE" id="PS51147">
    <property type="entry name" value="PFTA"/>
    <property type="match status" value="5"/>
</dbReference>
<protein>
    <recommendedName>
        <fullName evidence="3 10">Geranylgeranyl transferase type-2 subunit alpha</fullName>
        <ecNumber evidence="2 10">2.5.1.60</ecNumber>
    </recommendedName>
    <alternativeName>
        <fullName evidence="8 10">Geranylgeranyl transferase type II subunit alpha</fullName>
    </alternativeName>
</protein>
<evidence type="ECO:0000256" key="5">
    <source>
        <dbReference type="ARBA" id="ARBA00022614"/>
    </source>
</evidence>
<dbReference type="SUPFAM" id="SSF48439">
    <property type="entry name" value="Protein prenylyltransferase"/>
    <property type="match status" value="1"/>
</dbReference>
<dbReference type="InterPro" id="IPR001611">
    <property type="entry name" value="Leu-rich_rpt"/>
</dbReference>
<name>A0AAD5ZJG8_9POAL</name>
<evidence type="ECO:0000313" key="12">
    <source>
        <dbReference type="Proteomes" id="UP001210211"/>
    </source>
</evidence>
<proteinExistence type="inferred from homology"/>
<dbReference type="SUPFAM" id="SSF52058">
    <property type="entry name" value="L domain-like"/>
    <property type="match status" value="1"/>
</dbReference>
<comment type="caution">
    <text evidence="11">The sequence shown here is derived from an EMBL/GenBank/DDBJ whole genome shotgun (WGS) entry which is preliminary data.</text>
</comment>
<keyword evidence="5" id="KW-0433">Leucine-rich repeat</keyword>
<comment type="function">
    <text evidence="10">Catalyzes the transfer of a geranyl-geranyl moiety from geranyl-geranyl pyrophosphate to cysteines occuring in specific C-terminal amino acid sequences.</text>
</comment>
<dbReference type="EC" id="2.5.1.60" evidence="2 10"/>
<evidence type="ECO:0000256" key="7">
    <source>
        <dbReference type="ARBA" id="ARBA00022737"/>
    </source>
</evidence>
<dbReference type="AlphaFoldDB" id="A0AAD5ZJG8"/>
<organism evidence="11 12">
    <name type="scientific">Rhynchospora tenuis</name>
    <dbReference type="NCBI Taxonomy" id="198213"/>
    <lineage>
        <taxon>Eukaryota</taxon>
        <taxon>Viridiplantae</taxon>
        <taxon>Streptophyta</taxon>
        <taxon>Embryophyta</taxon>
        <taxon>Tracheophyta</taxon>
        <taxon>Spermatophyta</taxon>
        <taxon>Magnoliopsida</taxon>
        <taxon>Liliopsida</taxon>
        <taxon>Poales</taxon>
        <taxon>Cyperaceae</taxon>
        <taxon>Cyperoideae</taxon>
        <taxon>Rhynchosporeae</taxon>
        <taxon>Rhynchospora</taxon>
    </lineage>
</organism>
<dbReference type="Pfam" id="PF13516">
    <property type="entry name" value="LRR_6"/>
    <property type="match status" value="1"/>
</dbReference>
<dbReference type="InterPro" id="IPR032675">
    <property type="entry name" value="LRR_dom_sf"/>
</dbReference>
<evidence type="ECO:0000256" key="10">
    <source>
        <dbReference type="RuleBase" id="RU367120"/>
    </source>
</evidence>
<evidence type="ECO:0000256" key="1">
    <source>
        <dbReference type="ARBA" id="ARBA00006734"/>
    </source>
</evidence>
<dbReference type="InterPro" id="IPR025875">
    <property type="entry name" value="Leu-rich_rpt_4"/>
</dbReference>
<dbReference type="PANTHER" id="PTHR11129:SF2">
    <property type="entry name" value="GERANYLGERANYL TRANSFERASE TYPE-2 SUBUNIT ALPHA"/>
    <property type="match status" value="1"/>
</dbReference>
<evidence type="ECO:0000256" key="3">
    <source>
        <dbReference type="ARBA" id="ARBA00014772"/>
    </source>
</evidence>
<gene>
    <name evidence="11" type="ORF">LUZ61_002653</name>
</gene>
<comment type="catalytic activity">
    <reaction evidence="9 10">
        <text>geranylgeranyl diphosphate + L-cysteinyl-[protein] = S-geranylgeranyl-L-cysteinyl-[protein] + diphosphate</text>
        <dbReference type="Rhea" id="RHEA:21240"/>
        <dbReference type="Rhea" id="RHEA-COMP:10131"/>
        <dbReference type="Rhea" id="RHEA-COMP:11537"/>
        <dbReference type="ChEBI" id="CHEBI:29950"/>
        <dbReference type="ChEBI" id="CHEBI:33019"/>
        <dbReference type="ChEBI" id="CHEBI:57533"/>
        <dbReference type="ChEBI" id="CHEBI:86021"/>
        <dbReference type="EC" id="2.5.1.60"/>
    </reaction>
</comment>
<dbReference type="GO" id="GO:0004663">
    <property type="term" value="F:Rab geranylgeranyltransferase activity"/>
    <property type="evidence" value="ECO:0007669"/>
    <property type="project" value="UniProtKB-UniRule"/>
</dbReference>